<dbReference type="Proteomes" id="UP000034034">
    <property type="component" value="Chromosome"/>
</dbReference>
<feature type="signal peptide" evidence="1">
    <location>
        <begin position="1"/>
        <end position="29"/>
    </location>
</feature>
<proteinExistence type="predicted"/>
<accession>A0A0F7FUF6</accession>
<dbReference type="EMBL" id="CP009922">
    <property type="protein sequence ID" value="AKG43968.1"/>
    <property type="molecule type" value="Genomic_DNA"/>
</dbReference>
<evidence type="ECO:0000313" key="3">
    <source>
        <dbReference type="Proteomes" id="UP000034034"/>
    </source>
</evidence>
<evidence type="ECO:0000256" key="1">
    <source>
        <dbReference type="SAM" id="SignalP"/>
    </source>
</evidence>
<dbReference type="KEGG" id="sxi:SXIM_25840"/>
<sequence>MASIRTARVIAAAASVPLAVGLLGGTAHALVGDSGALAGVASDATAISTVGSGVAGINTGNSGTIQQGATGTGATNQSNAAQVKDAGFVAIDQDTTNFQLIFSPLW</sequence>
<organism evidence="2 3">
    <name type="scientific">Streptomyces xiamenensis</name>
    <dbReference type="NCBI Taxonomy" id="408015"/>
    <lineage>
        <taxon>Bacteria</taxon>
        <taxon>Bacillati</taxon>
        <taxon>Actinomycetota</taxon>
        <taxon>Actinomycetes</taxon>
        <taxon>Kitasatosporales</taxon>
        <taxon>Streptomycetaceae</taxon>
        <taxon>Streptomyces</taxon>
    </lineage>
</organism>
<keyword evidence="1" id="KW-0732">Signal</keyword>
<dbReference type="AlphaFoldDB" id="A0A0F7FUF6"/>
<name>A0A0F7FUF6_9ACTN</name>
<reference evidence="2" key="1">
    <citation type="submission" date="2019-08" db="EMBL/GenBank/DDBJ databases">
        <title>Complete genome sequence of a mangrove-derived Streptomyces xiamenensis.</title>
        <authorList>
            <person name="Xu J."/>
        </authorList>
    </citation>
    <scope>NUCLEOTIDE SEQUENCE</scope>
    <source>
        <strain evidence="2">318</strain>
    </source>
</reference>
<dbReference type="PATRIC" id="fig|408015.6.peg.2623"/>
<protein>
    <submittedName>
        <fullName evidence="2">Secreted protein</fullName>
    </submittedName>
</protein>
<dbReference type="STRING" id="408015.SXIM_25840"/>
<gene>
    <name evidence="2" type="ORF">SXIM_25840</name>
</gene>
<keyword evidence="3" id="KW-1185">Reference proteome</keyword>
<dbReference type="RefSeq" id="WP_030732346.1">
    <property type="nucleotide sequence ID" value="NZ_CBDRAA010000027.1"/>
</dbReference>
<feature type="chain" id="PRO_5002515749" evidence="1">
    <location>
        <begin position="30"/>
        <end position="106"/>
    </location>
</feature>
<dbReference type="HOGENOM" id="CLU_149378_1_1_11"/>
<evidence type="ECO:0000313" key="2">
    <source>
        <dbReference type="EMBL" id="AKG43968.1"/>
    </source>
</evidence>